<dbReference type="Gene3D" id="3.30.530.20">
    <property type="match status" value="1"/>
</dbReference>
<dbReference type="CDD" id="cd07820">
    <property type="entry name" value="SRPBCC_3"/>
    <property type="match status" value="1"/>
</dbReference>
<evidence type="ECO:0000256" key="1">
    <source>
        <dbReference type="SAM" id="MobiDB-lite"/>
    </source>
</evidence>
<dbReference type="RefSeq" id="WP_267663445.1">
    <property type="nucleotide sequence ID" value="NZ_JAODIX010000028.1"/>
</dbReference>
<reference evidence="3 4" key="1">
    <citation type="journal article" date="2019" name="Int. J. Syst. Evol. Microbiol.">
        <title>The Global Catalogue of Microorganisms (GCM) 10K type strain sequencing project: providing services to taxonomists for standard genome sequencing and annotation.</title>
        <authorList>
            <consortium name="The Broad Institute Genomics Platform"/>
            <consortium name="The Broad Institute Genome Sequencing Center for Infectious Disease"/>
            <person name="Wu L."/>
            <person name="Ma J."/>
        </authorList>
    </citation>
    <scope>NUCLEOTIDE SEQUENCE [LARGE SCALE GENOMIC DNA]</scope>
    <source>
        <strain evidence="3 4">Q85</strain>
    </source>
</reference>
<dbReference type="InterPro" id="IPR023393">
    <property type="entry name" value="START-like_dom_sf"/>
</dbReference>
<keyword evidence="4" id="KW-1185">Reference proteome</keyword>
<feature type="domain" description="Coenzyme Q-binding protein COQ10 START" evidence="2">
    <location>
        <begin position="10"/>
        <end position="146"/>
    </location>
</feature>
<dbReference type="SUPFAM" id="SSF55961">
    <property type="entry name" value="Bet v1-like"/>
    <property type="match status" value="1"/>
</dbReference>
<dbReference type="AlphaFoldDB" id="A0ABD5YAY1"/>
<name>A0ABD5YAY1_9EURY</name>
<feature type="region of interest" description="Disordered" evidence="1">
    <location>
        <begin position="67"/>
        <end position="92"/>
    </location>
</feature>
<evidence type="ECO:0000313" key="4">
    <source>
        <dbReference type="Proteomes" id="UP001596390"/>
    </source>
</evidence>
<proteinExistence type="predicted"/>
<gene>
    <name evidence="3" type="ORF">ACFQMK_06215</name>
</gene>
<evidence type="ECO:0000259" key="2">
    <source>
        <dbReference type="Pfam" id="PF03364"/>
    </source>
</evidence>
<protein>
    <submittedName>
        <fullName evidence="3">SRPBCC family protein</fullName>
    </submittedName>
</protein>
<sequence length="165" mass="18624">MPTYRRTTRVPAPIDEVWAFHSTIDGLRALTPGWMDLRIAGVEGPDGEPDPEVLTEGSRIRMSMRPFGVGPRQRWTSRVTEREPSGDAPVEGSAHFVDDMVGGPFRRWEHTHAFYADDEETLLVDTVSYRLPLGPLGDVAGPFAKVGFEGMFRDRHRRTIDRFEA</sequence>
<organism evidence="3 4">
    <name type="scientific">Halorubrum yunnanense</name>
    <dbReference type="NCBI Taxonomy" id="1526162"/>
    <lineage>
        <taxon>Archaea</taxon>
        <taxon>Methanobacteriati</taxon>
        <taxon>Methanobacteriota</taxon>
        <taxon>Stenosarchaea group</taxon>
        <taxon>Halobacteria</taxon>
        <taxon>Halobacteriales</taxon>
        <taxon>Haloferacaceae</taxon>
        <taxon>Halorubrum</taxon>
    </lineage>
</organism>
<dbReference type="Proteomes" id="UP001596390">
    <property type="component" value="Unassembled WGS sequence"/>
</dbReference>
<dbReference type="InterPro" id="IPR005031">
    <property type="entry name" value="COQ10_START"/>
</dbReference>
<comment type="caution">
    <text evidence="3">The sequence shown here is derived from an EMBL/GenBank/DDBJ whole genome shotgun (WGS) entry which is preliminary data.</text>
</comment>
<dbReference type="Pfam" id="PF03364">
    <property type="entry name" value="Polyketide_cyc"/>
    <property type="match status" value="1"/>
</dbReference>
<accession>A0ABD5YAY1</accession>
<evidence type="ECO:0000313" key="3">
    <source>
        <dbReference type="EMBL" id="MFC7186489.1"/>
    </source>
</evidence>
<dbReference type="EMBL" id="JBHSZZ010000028">
    <property type="protein sequence ID" value="MFC7186489.1"/>
    <property type="molecule type" value="Genomic_DNA"/>
</dbReference>